<dbReference type="Proteomes" id="UP000439903">
    <property type="component" value="Unassembled WGS sequence"/>
</dbReference>
<dbReference type="EMBL" id="WTPW01000201">
    <property type="protein sequence ID" value="KAF0536086.1"/>
    <property type="molecule type" value="Genomic_DNA"/>
</dbReference>
<dbReference type="AlphaFoldDB" id="A0A8H4EQH0"/>
<comment type="caution">
    <text evidence="2">The sequence shown here is derived from an EMBL/GenBank/DDBJ whole genome shotgun (WGS) entry which is preliminary data.</text>
</comment>
<feature type="compositionally biased region" description="Basic and acidic residues" evidence="1">
    <location>
        <begin position="92"/>
        <end position="118"/>
    </location>
</feature>
<sequence length="153" mass="17694">METESKNDEEFLEPLQITKKDKKRHKTSSNDGFNDEITPRKKRSGILMALATKSHSEEREAAVNIYIYITDPKTKYLPKAHQIYCSKGSKVSAKEMRMEGEKDEKFLKPLKNNKKDPKTPVTTAPMTKSYLEKREVALQYEPLLEEREATTNI</sequence>
<reference evidence="2 3" key="1">
    <citation type="journal article" date="2019" name="Environ. Microbiol.">
        <title>At the nexus of three kingdoms: the genome of the mycorrhizal fungus Gigaspora margarita provides insights into plant, endobacterial and fungal interactions.</title>
        <authorList>
            <person name="Venice F."/>
            <person name="Ghignone S."/>
            <person name="Salvioli di Fossalunga A."/>
            <person name="Amselem J."/>
            <person name="Novero M."/>
            <person name="Xianan X."/>
            <person name="Sedzielewska Toro K."/>
            <person name="Morin E."/>
            <person name="Lipzen A."/>
            <person name="Grigoriev I.V."/>
            <person name="Henrissat B."/>
            <person name="Martin F.M."/>
            <person name="Bonfante P."/>
        </authorList>
    </citation>
    <scope>NUCLEOTIDE SEQUENCE [LARGE SCALE GENOMIC DNA]</scope>
    <source>
        <strain evidence="2 3">BEG34</strain>
    </source>
</reference>
<name>A0A8H4EQH0_GIGMA</name>
<feature type="region of interest" description="Disordered" evidence="1">
    <location>
        <begin position="1"/>
        <end position="39"/>
    </location>
</feature>
<evidence type="ECO:0000313" key="3">
    <source>
        <dbReference type="Proteomes" id="UP000439903"/>
    </source>
</evidence>
<evidence type="ECO:0000256" key="1">
    <source>
        <dbReference type="SAM" id="MobiDB-lite"/>
    </source>
</evidence>
<organism evidence="2 3">
    <name type="scientific">Gigaspora margarita</name>
    <dbReference type="NCBI Taxonomy" id="4874"/>
    <lineage>
        <taxon>Eukaryota</taxon>
        <taxon>Fungi</taxon>
        <taxon>Fungi incertae sedis</taxon>
        <taxon>Mucoromycota</taxon>
        <taxon>Glomeromycotina</taxon>
        <taxon>Glomeromycetes</taxon>
        <taxon>Diversisporales</taxon>
        <taxon>Gigasporaceae</taxon>
        <taxon>Gigaspora</taxon>
    </lineage>
</organism>
<proteinExistence type="predicted"/>
<protein>
    <submittedName>
        <fullName evidence="2">Uncharacterized protein</fullName>
    </submittedName>
</protein>
<keyword evidence="3" id="KW-1185">Reference proteome</keyword>
<feature type="region of interest" description="Disordered" evidence="1">
    <location>
        <begin position="89"/>
        <end position="127"/>
    </location>
</feature>
<accession>A0A8H4EQH0</accession>
<evidence type="ECO:0000313" key="2">
    <source>
        <dbReference type="EMBL" id="KAF0536086.1"/>
    </source>
</evidence>
<gene>
    <name evidence="2" type="ORF">F8M41_009348</name>
</gene>